<evidence type="ECO:0000313" key="2">
    <source>
        <dbReference type="Proteomes" id="UP000029264"/>
    </source>
</evidence>
<reference evidence="1 2" key="1">
    <citation type="submission" date="2014-06" db="EMBL/GenBank/DDBJ databases">
        <title>Shewanella sp. YQH10.</title>
        <authorList>
            <person name="Liu Y."/>
            <person name="Zeng R."/>
        </authorList>
    </citation>
    <scope>NUCLEOTIDE SEQUENCE [LARGE SCALE GENOMIC DNA]</scope>
    <source>
        <strain evidence="1 2">YQH10</strain>
    </source>
</reference>
<evidence type="ECO:0000313" key="1">
    <source>
        <dbReference type="EMBL" id="KFZ39096.1"/>
    </source>
</evidence>
<evidence type="ECO:0008006" key="3">
    <source>
        <dbReference type="Google" id="ProtNLM"/>
    </source>
</evidence>
<gene>
    <name evidence="1" type="ORF">HR45_01475</name>
</gene>
<proteinExistence type="predicted"/>
<dbReference type="AlphaFoldDB" id="A0A094K326"/>
<accession>A0A094K326</accession>
<dbReference type="InterPro" id="IPR021254">
    <property type="entry name" value="DUF2806"/>
</dbReference>
<comment type="caution">
    <text evidence="1">The sequence shown here is derived from an EMBL/GenBank/DDBJ whole genome shotgun (WGS) entry which is preliminary data.</text>
</comment>
<name>A0A094K326_9GAMM</name>
<sequence length="273" mass="30597">MESSAHVETHIEMSARKKVLRLGRLLGLASEADYQPANATVLDRAHMRQRKQLEQYQRNLEAIYAMTLSYTPSDVTGAELDADWIHQFFAMAETIHNHTMQDLWARILASEIVQPGNFSLRTLETLTKLTLKEAHILEKALGMAARLNHESRLKLISGYRLSGGIGHYFRKQSHVNLGLSNFGMPYSNLLTLVDAGLLHRGEFETGLLAPKSAVELHFPHSTITLKPKSGHLLFNYYRLSPVGEELAALVAPKIDDAYLSAMRALFAKDFSIS</sequence>
<keyword evidence="2" id="KW-1185">Reference proteome</keyword>
<protein>
    <recommendedName>
        <fullName evidence="3">TIGR03899 family protein</fullName>
    </recommendedName>
</protein>
<dbReference type="EMBL" id="JPEO01000001">
    <property type="protein sequence ID" value="KFZ39096.1"/>
    <property type="molecule type" value="Genomic_DNA"/>
</dbReference>
<dbReference type="NCBIfam" id="TIGR03899">
    <property type="entry name" value="TIGR03899 family protein"/>
    <property type="match status" value="1"/>
</dbReference>
<dbReference type="STRING" id="1515746.HR45_01475"/>
<dbReference type="Proteomes" id="UP000029264">
    <property type="component" value="Unassembled WGS sequence"/>
</dbReference>
<dbReference type="eggNOG" id="ENOG5031NZV">
    <property type="taxonomic scope" value="Bacteria"/>
</dbReference>
<organism evidence="1 2">
    <name type="scientific">Shewanella mangrovi</name>
    <dbReference type="NCBI Taxonomy" id="1515746"/>
    <lineage>
        <taxon>Bacteria</taxon>
        <taxon>Pseudomonadati</taxon>
        <taxon>Pseudomonadota</taxon>
        <taxon>Gammaproteobacteria</taxon>
        <taxon>Alteromonadales</taxon>
        <taxon>Shewanellaceae</taxon>
        <taxon>Shewanella</taxon>
    </lineage>
</organism>
<dbReference type="Pfam" id="PF10987">
    <property type="entry name" value="DUF2806"/>
    <property type="match status" value="1"/>
</dbReference>